<reference evidence="1 2" key="1">
    <citation type="journal article" date="2019" name="Nat. Ecol. Evol.">
        <title>Megaphylogeny resolves global patterns of mushroom evolution.</title>
        <authorList>
            <person name="Varga T."/>
            <person name="Krizsan K."/>
            <person name="Foldi C."/>
            <person name="Dima B."/>
            <person name="Sanchez-Garcia M."/>
            <person name="Sanchez-Ramirez S."/>
            <person name="Szollosi G.J."/>
            <person name="Szarkandi J.G."/>
            <person name="Papp V."/>
            <person name="Albert L."/>
            <person name="Andreopoulos W."/>
            <person name="Angelini C."/>
            <person name="Antonin V."/>
            <person name="Barry K.W."/>
            <person name="Bougher N.L."/>
            <person name="Buchanan P."/>
            <person name="Buyck B."/>
            <person name="Bense V."/>
            <person name="Catcheside P."/>
            <person name="Chovatia M."/>
            <person name="Cooper J."/>
            <person name="Damon W."/>
            <person name="Desjardin D."/>
            <person name="Finy P."/>
            <person name="Geml J."/>
            <person name="Haridas S."/>
            <person name="Hughes K."/>
            <person name="Justo A."/>
            <person name="Karasinski D."/>
            <person name="Kautmanova I."/>
            <person name="Kiss B."/>
            <person name="Kocsube S."/>
            <person name="Kotiranta H."/>
            <person name="LaButti K.M."/>
            <person name="Lechner B.E."/>
            <person name="Liimatainen K."/>
            <person name="Lipzen A."/>
            <person name="Lukacs Z."/>
            <person name="Mihaltcheva S."/>
            <person name="Morgado L.N."/>
            <person name="Niskanen T."/>
            <person name="Noordeloos M.E."/>
            <person name="Ohm R.A."/>
            <person name="Ortiz-Santana B."/>
            <person name="Ovrebo C."/>
            <person name="Racz N."/>
            <person name="Riley R."/>
            <person name="Savchenko A."/>
            <person name="Shiryaev A."/>
            <person name="Soop K."/>
            <person name="Spirin V."/>
            <person name="Szebenyi C."/>
            <person name="Tomsovsky M."/>
            <person name="Tulloss R.E."/>
            <person name="Uehling J."/>
            <person name="Grigoriev I.V."/>
            <person name="Vagvolgyi C."/>
            <person name="Papp T."/>
            <person name="Martin F.M."/>
            <person name="Miettinen O."/>
            <person name="Hibbett D.S."/>
            <person name="Nagy L.G."/>
        </authorList>
    </citation>
    <scope>NUCLEOTIDE SEQUENCE [LARGE SCALE GENOMIC DNA]</scope>
    <source>
        <strain evidence="1 2">NL-1719</strain>
    </source>
</reference>
<evidence type="ECO:0000313" key="2">
    <source>
        <dbReference type="Proteomes" id="UP000308600"/>
    </source>
</evidence>
<proteinExistence type="predicted"/>
<accession>A0ACD3AUJ2</accession>
<name>A0ACD3AUJ2_9AGAR</name>
<evidence type="ECO:0000313" key="1">
    <source>
        <dbReference type="EMBL" id="TFK68944.1"/>
    </source>
</evidence>
<protein>
    <submittedName>
        <fullName evidence="1">Uncharacterized protein</fullName>
    </submittedName>
</protein>
<keyword evidence="2" id="KW-1185">Reference proteome</keyword>
<dbReference type="EMBL" id="ML208340">
    <property type="protein sequence ID" value="TFK68944.1"/>
    <property type="molecule type" value="Genomic_DNA"/>
</dbReference>
<organism evidence="1 2">
    <name type="scientific">Pluteus cervinus</name>
    <dbReference type="NCBI Taxonomy" id="181527"/>
    <lineage>
        <taxon>Eukaryota</taxon>
        <taxon>Fungi</taxon>
        <taxon>Dikarya</taxon>
        <taxon>Basidiomycota</taxon>
        <taxon>Agaricomycotina</taxon>
        <taxon>Agaricomycetes</taxon>
        <taxon>Agaricomycetidae</taxon>
        <taxon>Agaricales</taxon>
        <taxon>Pluteineae</taxon>
        <taxon>Pluteaceae</taxon>
        <taxon>Pluteus</taxon>
    </lineage>
</organism>
<dbReference type="Proteomes" id="UP000308600">
    <property type="component" value="Unassembled WGS sequence"/>
</dbReference>
<gene>
    <name evidence="1" type="ORF">BDN72DRAFT_897672</name>
</gene>
<sequence length="175" mass="19769">MQPKVSITRKLLLFPPFNQIGFIETIISLTFHEHPFALAPSTTPSKTLLPFISDFVPSHSNPPGSPVVAFQWVKVGDFGGVNLPMNSSSIMQINPEIDKRFTLCRCMEAFRIQDELVELVDTAPYLAAREAAKATIAEDGYRRFQEELDIITDHVHHAYDKWIAEKSDKSFTSFI</sequence>